<dbReference type="EMBL" id="HACG01019897">
    <property type="protein sequence ID" value="CEK66762.1"/>
    <property type="molecule type" value="Transcribed_RNA"/>
</dbReference>
<name>A0A0B6ZE86_9EUPU</name>
<proteinExistence type="predicted"/>
<dbReference type="AlphaFoldDB" id="A0A0B6ZE86"/>
<protein>
    <submittedName>
        <fullName evidence="1">Uncharacterized protein</fullName>
    </submittedName>
</protein>
<gene>
    <name evidence="1" type="primary">ORF60085</name>
</gene>
<organism evidence="1">
    <name type="scientific">Arion vulgaris</name>
    <dbReference type="NCBI Taxonomy" id="1028688"/>
    <lineage>
        <taxon>Eukaryota</taxon>
        <taxon>Metazoa</taxon>
        <taxon>Spiralia</taxon>
        <taxon>Lophotrochozoa</taxon>
        <taxon>Mollusca</taxon>
        <taxon>Gastropoda</taxon>
        <taxon>Heterobranchia</taxon>
        <taxon>Euthyneura</taxon>
        <taxon>Panpulmonata</taxon>
        <taxon>Eupulmonata</taxon>
        <taxon>Stylommatophora</taxon>
        <taxon>Helicina</taxon>
        <taxon>Arionoidea</taxon>
        <taxon>Arionidae</taxon>
        <taxon>Arion</taxon>
    </lineage>
</organism>
<reference evidence="1" key="1">
    <citation type="submission" date="2014-12" db="EMBL/GenBank/DDBJ databases">
        <title>Insight into the proteome of Arion vulgaris.</title>
        <authorList>
            <person name="Aradska J."/>
            <person name="Bulat T."/>
            <person name="Smidak R."/>
            <person name="Sarate P."/>
            <person name="Gangsoo J."/>
            <person name="Sialana F."/>
            <person name="Bilban M."/>
            <person name="Lubec G."/>
        </authorList>
    </citation>
    <scope>NUCLEOTIDE SEQUENCE</scope>
    <source>
        <tissue evidence="1">Skin</tissue>
    </source>
</reference>
<sequence>MSGNMSTSGTYRNKPPAIAKIHLEASADMLPNVTPTATPMKQKQADRKLISNAFFIDKPECRRMAISASS</sequence>
<accession>A0A0B6ZE86</accession>
<evidence type="ECO:0000313" key="1">
    <source>
        <dbReference type="EMBL" id="CEK66762.1"/>
    </source>
</evidence>